<protein>
    <recommendedName>
        <fullName evidence="3">RING-type domain-containing protein</fullName>
    </recommendedName>
</protein>
<name>A0A1B9G2J9_9TREE</name>
<feature type="region of interest" description="Disordered" evidence="2">
    <location>
        <begin position="37"/>
        <end position="77"/>
    </location>
</feature>
<dbReference type="KEGG" id="kbi:30209452"/>
<reference evidence="5" key="2">
    <citation type="submission" date="2013-07" db="EMBL/GenBank/DDBJ databases">
        <authorList>
            <consortium name="The Broad Institute Genome Sequencing Platform"/>
            <person name="Cuomo C."/>
            <person name="Litvintseva A."/>
            <person name="Chen Y."/>
            <person name="Heitman J."/>
            <person name="Sun S."/>
            <person name="Springer D."/>
            <person name="Dromer F."/>
            <person name="Young S.K."/>
            <person name="Zeng Q."/>
            <person name="Gargeya S."/>
            <person name="Fitzgerald M."/>
            <person name="Abouelleil A."/>
            <person name="Alvarado L."/>
            <person name="Berlin A.M."/>
            <person name="Chapman S.B."/>
            <person name="Dewar J."/>
            <person name="Goldberg J."/>
            <person name="Griggs A."/>
            <person name="Gujja S."/>
            <person name="Hansen M."/>
            <person name="Howarth C."/>
            <person name="Imamovic A."/>
            <person name="Larimer J."/>
            <person name="McCowan C."/>
            <person name="Murphy C."/>
            <person name="Pearson M."/>
            <person name="Priest M."/>
            <person name="Roberts A."/>
            <person name="Saif S."/>
            <person name="Shea T."/>
            <person name="Sykes S."/>
            <person name="Wortman J."/>
            <person name="Nusbaum C."/>
            <person name="Birren B."/>
        </authorList>
    </citation>
    <scope>NUCLEOTIDE SEQUENCE</scope>
    <source>
        <strain evidence="5">CBS 10118</strain>
    </source>
</reference>
<dbReference type="RefSeq" id="XP_019046310.1">
    <property type="nucleotide sequence ID" value="XM_019191680.1"/>
</dbReference>
<keyword evidence="1" id="KW-0479">Metal-binding</keyword>
<evidence type="ECO:0000259" key="3">
    <source>
        <dbReference type="PROSITE" id="PS50089"/>
    </source>
</evidence>
<evidence type="ECO:0000256" key="1">
    <source>
        <dbReference type="PROSITE-ProRule" id="PRU00175"/>
    </source>
</evidence>
<dbReference type="InterPro" id="IPR001841">
    <property type="entry name" value="Znf_RING"/>
</dbReference>
<dbReference type="PROSITE" id="PS50089">
    <property type="entry name" value="ZF_RING_2"/>
    <property type="match status" value="1"/>
</dbReference>
<dbReference type="EMBL" id="CP144544">
    <property type="protein sequence ID" value="WVW83907.1"/>
    <property type="molecule type" value="Genomic_DNA"/>
</dbReference>
<evidence type="ECO:0000313" key="5">
    <source>
        <dbReference type="EMBL" id="WVW83907.1"/>
    </source>
</evidence>
<reference evidence="4" key="3">
    <citation type="submission" date="2014-01" db="EMBL/GenBank/DDBJ databases">
        <title>Evolution of pathogenesis and genome organization in the Tremellales.</title>
        <authorList>
            <person name="Cuomo C."/>
            <person name="Litvintseva A."/>
            <person name="Heitman J."/>
            <person name="Chen Y."/>
            <person name="Sun S."/>
            <person name="Springer D."/>
            <person name="Dromer F."/>
            <person name="Young S."/>
            <person name="Zeng Q."/>
            <person name="Chapman S."/>
            <person name="Gujja S."/>
            <person name="Saif S."/>
            <person name="Birren B."/>
        </authorList>
    </citation>
    <scope>NUCLEOTIDE SEQUENCE</scope>
    <source>
        <strain evidence="4">CBS 10118</strain>
    </source>
</reference>
<sequence>MNPQSNPTSSPPRMLGKQVIIFSPPKDPDVRKVILKHPSTPHQAPSALAEKACSDKGKMKESSPARRQIKRKPSTIIVLGPHAYQHLDLFSSDESSNDRTHSTSRSFGRLPSHTRSRSISPTPTPRRVLPVSSASDRAFTPSPEPIDWLEFSDPQSAYDEYGSIEDPGSWSGDSWSDDYDSSSPAIITPGNSQPAPRVVFNPYDLAILFNQPALHLPPTPPSTPSWAKKRRASKSPDLSIVPSVSTPSTPFNTNNTLPVPQSPSSLSAPGRLFSLRSIVDADIDLSDEAASETSVSPRIIATTREDGNEEDLQCSACGKSVEYKKANKMIPCGHITCTSCFSSTISAVSPDRAKSQCVACATNLTTFERIRNITGSHLETNIKLPADRFVSYDIPVAGMQDASVVMRIDNIAWDVTHDIVESFLPSHTLSEQVSQAIHIPLDRYDGRTKDYLYIEAVSLDAAKHVLRARQNTYMPGGPLTGGKKRPVTITIVSHVELVTELRPHSSQELHSLLNLCHMALGPPTPASRFVKSRHGPFYALMSIMSKLTGKGSPAYWDLFHIASGAISLLAQTITRKTQFQSYYVYYTQHPPPAEEDDQVVLNKLLGMFESCFGMSSRLG</sequence>
<dbReference type="SUPFAM" id="SSF57850">
    <property type="entry name" value="RING/U-box"/>
    <property type="match status" value="1"/>
</dbReference>
<dbReference type="EMBL" id="KI894021">
    <property type="protein sequence ID" value="OCF25240.1"/>
    <property type="molecule type" value="Genomic_DNA"/>
</dbReference>
<keyword evidence="1" id="KW-0863">Zinc-finger</keyword>
<dbReference type="Gene3D" id="3.30.40.10">
    <property type="entry name" value="Zinc/RING finger domain, C3HC4 (zinc finger)"/>
    <property type="match status" value="1"/>
</dbReference>
<reference evidence="4" key="1">
    <citation type="submission" date="2013-07" db="EMBL/GenBank/DDBJ databases">
        <title>The Genome Sequence of Cryptococcus bestiolae CBS10118.</title>
        <authorList>
            <consortium name="The Broad Institute Genome Sequencing Platform"/>
            <person name="Cuomo C."/>
            <person name="Litvintseva A."/>
            <person name="Chen Y."/>
            <person name="Heitman J."/>
            <person name="Sun S."/>
            <person name="Springer D."/>
            <person name="Dromer F."/>
            <person name="Young S.K."/>
            <person name="Zeng Q."/>
            <person name="Gargeya S."/>
            <person name="Fitzgerald M."/>
            <person name="Abouelleil A."/>
            <person name="Alvarado L."/>
            <person name="Berlin A.M."/>
            <person name="Chapman S.B."/>
            <person name="Dewar J."/>
            <person name="Goldberg J."/>
            <person name="Griggs A."/>
            <person name="Gujja S."/>
            <person name="Hansen M."/>
            <person name="Howarth C."/>
            <person name="Imamovic A."/>
            <person name="Larimer J."/>
            <person name="McCowan C."/>
            <person name="Murphy C."/>
            <person name="Pearson M."/>
            <person name="Priest M."/>
            <person name="Roberts A."/>
            <person name="Saif S."/>
            <person name="Shea T."/>
            <person name="Sykes S."/>
            <person name="Wortman J."/>
            <person name="Nusbaum C."/>
            <person name="Birren B."/>
        </authorList>
    </citation>
    <scope>NUCLEOTIDE SEQUENCE [LARGE SCALE GENOMIC DNA]</scope>
    <source>
        <strain evidence="4">CBS 10118</strain>
    </source>
</reference>
<feature type="compositionally biased region" description="Low complexity" evidence="2">
    <location>
        <begin position="241"/>
        <end position="256"/>
    </location>
</feature>
<proteinExistence type="predicted"/>
<dbReference type="Gene3D" id="3.30.70.330">
    <property type="match status" value="1"/>
</dbReference>
<organism evidence="4">
    <name type="scientific">Kwoniella bestiolae CBS 10118</name>
    <dbReference type="NCBI Taxonomy" id="1296100"/>
    <lineage>
        <taxon>Eukaryota</taxon>
        <taxon>Fungi</taxon>
        <taxon>Dikarya</taxon>
        <taxon>Basidiomycota</taxon>
        <taxon>Agaricomycotina</taxon>
        <taxon>Tremellomycetes</taxon>
        <taxon>Tremellales</taxon>
        <taxon>Cryptococcaceae</taxon>
        <taxon>Kwoniella</taxon>
    </lineage>
</organism>
<dbReference type="GeneID" id="30209452"/>
<gene>
    <name evidence="4" type="ORF">I302_05053</name>
    <name evidence="5" type="ORF">I302_105929</name>
</gene>
<dbReference type="AlphaFoldDB" id="A0A1B9G2J9"/>
<dbReference type="Proteomes" id="UP000092730">
    <property type="component" value="Chromosome 4"/>
</dbReference>
<dbReference type="VEuPathDB" id="FungiDB:I302_05053"/>
<feature type="region of interest" description="Disordered" evidence="2">
    <location>
        <begin position="213"/>
        <end position="265"/>
    </location>
</feature>
<feature type="domain" description="RING-type" evidence="3">
    <location>
        <begin position="314"/>
        <end position="360"/>
    </location>
</feature>
<keyword evidence="1" id="KW-0862">Zinc</keyword>
<evidence type="ECO:0000256" key="2">
    <source>
        <dbReference type="SAM" id="MobiDB-lite"/>
    </source>
</evidence>
<feature type="region of interest" description="Disordered" evidence="2">
    <location>
        <begin position="90"/>
        <end position="194"/>
    </location>
</feature>
<dbReference type="InterPro" id="IPR012677">
    <property type="entry name" value="Nucleotide-bd_a/b_plait_sf"/>
</dbReference>
<dbReference type="STRING" id="1296100.A0A1B9G2J9"/>
<dbReference type="GO" id="GO:0008270">
    <property type="term" value="F:zinc ion binding"/>
    <property type="evidence" value="ECO:0007669"/>
    <property type="project" value="UniProtKB-KW"/>
</dbReference>
<accession>A0A1B9G2J9</accession>
<dbReference type="InterPro" id="IPR013083">
    <property type="entry name" value="Znf_RING/FYVE/PHD"/>
</dbReference>
<dbReference type="OrthoDB" id="336240at2759"/>
<evidence type="ECO:0000313" key="6">
    <source>
        <dbReference type="Proteomes" id="UP000092730"/>
    </source>
</evidence>
<reference evidence="5" key="4">
    <citation type="submission" date="2024-02" db="EMBL/GenBank/DDBJ databases">
        <title>Comparative genomics of Cryptococcus and Kwoniella reveals pathogenesis evolution and contrasting modes of karyotype evolution via chromosome fusion or intercentromeric recombination.</title>
        <authorList>
            <person name="Coelho M.A."/>
            <person name="David-Palma M."/>
            <person name="Shea T."/>
            <person name="Bowers K."/>
            <person name="McGinley-Smith S."/>
            <person name="Mohammad A.W."/>
            <person name="Gnirke A."/>
            <person name="Yurkov A.M."/>
            <person name="Nowrousian M."/>
            <person name="Sun S."/>
            <person name="Cuomo C.A."/>
            <person name="Heitman J."/>
        </authorList>
    </citation>
    <scope>NUCLEOTIDE SEQUENCE</scope>
    <source>
        <strain evidence="5">CBS 10118</strain>
    </source>
</reference>
<evidence type="ECO:0000313" key="4">
    <source>
        <dbReference type="EMBL" id="OCF25240.1"/>
    </source>
</evidence>
<feature type="compositionally biased region" description="Basic and acidic residues" evidence="2">
    <location>
        <begin position="52"/>
        <end position="64"/>
    </location>
</feature>
<keyword evidence="6" id="KW-1185">Reference proteome</keyword>